<dbReference type="GO" id="GO:0000329">
    <property type="term" value="C:fungal-type vacuole membrane"/>
    <property type="evidence" value="ECO:0007669"/>
    <property type="project" value="TreeGrafter"/>
</dbReference>
<dbReference type="Pfam" id="PF07731">
    <property type="entry name" value="Cu-oxidase_2"/>
    <property type="match status" value="1"/>
</dbReference>
<gene>
    <name evidence="13" type="ORF">KABA2_07S06688</name>
</gene>
<dbReference type="Pfam" id="PF00394">
    <property type="entry name" value="Cu-oxidase"/>
    <property type="match status" value="1"/>
</dbReference>
<keyword evidence="8" id="KW-0812">Transmembrane</keyword>
<feature type="domain" description="Plastocyanin-like" evidence="10">
    <location>
        <begin position="214"/>
        <end position="332"/>
    </location>
</feature>
<dbReference type="GO" id="GO:0005507">
    <property type="term" value="F:copper ion binding"/>
    <property type="evidence" value="ECO:0007669"/>
    <property type="project" value="InterPro"/>
</dbReference>
<dbReference type="InterPro" id="IPR011707">
    <property type="entry name" value="Cu-oxidase-like_N"/>
</dbReference>
<evidence type="ECO:0000256" key="6">
    <source>
        <dbReference type="ARBA" id="ARBA00023008"/>
    </source>
</evidence>
<proteinExistence type="inferred from homology"/>
<dbReference type="InterPro" id="IPR002355">
    <property type="entry name" value="Cu_oxidase_Cu_BS"/>
</dbReference>
<dbReference type="InterPro" id="IPR045087">
    <property type="entry name" value="Cu-oxidase_fam"/>
</dbReference>
<dbReference type="GO" id="GO:0033215">
    <property type="term" value="P:reductive iron assimilation"/>
    <property type="evidence" value="ECO:0007669"/>
    <property type="project" value="TreeGrafter"/>
</dbReference>
<dbReference type="Pfam" id="PF07732">
    <property type="entry name" value="Cu-oxidase_3"/>
    <property type="match status" value="1"/>
</dbReference>
<evidence type="ECO:0000256" key="4">
    <source>
        <dbReference type="ARBA" id="ARBA00023002"/>
    </source>
</evidence>
<evidence type="ECO:0000256" key="1">
    <source>
        <dbReference type="ARBA" id="ARBA00010609"/>
    </source>
</evidence>
<keyword evidence="8" id="KW-0472">Membrane</keyword>
<keyword evidence="3" id="KW-0479">Metal-binding</keyword>
<dbReference type="InterPro" id="IPR001117">
    <property type="entry name" value="Cu-oxidase_2nd"/>
</dbReference>
<evidence type="ECO:0000256" key="5">
    <source>
        <dbReference type="ARBA" id="ARBA00023004"/>
    </source>
</evidence>
<dbReference type="PANTHER" id="PTHR11709:SF434">
    <property type="entry name" value="IRON TRANSPORT MULTICOPPER OXIDASE FET5-RELATED"/>
    <property type="match status" value="1"/>
</dbReference>
<keyword evidence="5" id="KW-0408">Iron</keyword>
<dbReference type="GO" id="GO:0010106">
    <property type="term" value="P:cellular response to iron ion starvation"/>
    <property type="evidence" value="ECO:0007669"/>
    <property type="project" value="TreeGrafter"/>
</dbReference>
<comment type="similarity">
    <text evidence="1">Belongs to the multicopper oxidase family.</text>
</comment>
<feature type="domain" description="Plastocyanin-like" evidence="11">
    <location>
        <begin position="435"/>
        <end position="564"/>
    </location>
</feature>
<evidence type="ECO:0000256" key="8">
    <source>
        <dbReference type="SAM" id="Phobius"/>
    </source>
</evidence>
<keyword evidence="4" id="KW-0560">Oxidoreductase</keyword>
<keyword evidence="8" id="KW-1133">Transmembrane helix</keyword>
<feature type="chain" id="PRO_5034524810" evidence="9">
    <location>
        <begin position="24"/>
        <end position="625"/>
    </location>
</feature>
<dbReference type="RefSeq" id="XP_041407729.1">
    <property type="nucleotide sequence ID" value="XM_041551795.1"/>
</dbReference>
<evidence type="ECO:0000256" key="9">
    <source>
        <dbReference type="SAM" id="SignalP"/>
    </source>
</evidence>
<evidence type="ECO:0000256" key="7">
    <source>
        <dbReference type="ARBA" id="ARBA00023065"/>
    </source>
</evidence>
<keyword evidence="2" id="KW-0410">Iron transport</keyword>
<feature type="transmembrane region" description="Helical" evidence="8">
    <location>
        <begin position="606"/>
        <end position="624"/>
    </location>
</feature>
<dbReference type="PROSITE" id="PS00079">
    <property type="entry name" value="MULTICOPPER_OXIDASE1"/>
    <property type="match status" value="2"/>
</dbReference>
<sequence length="625" mass="70456">MVSLISNVYLVILSLLLLRYAKALSEVNPTTHEVEFDITSDYSSTEKRIISINGYNTTYGPVINVRGGDTIHLTVKNNICSEKDLKTAETDQLLKEYCTTTIHFHGLIGIGNENDGVPYVTQDPIQPNKAYMYNITIPKDTCGTFWYHSHTSVQYGDGLRGVIVVTCNRHDLLVNNVISSLSVLGLDNMETNSYLNINEPFGEDFNQDIFHVEEKIITISDTYDDWGLEILKNEVVTIDGTPDPRLTGSMINGKPEHDTLDQISHDTQYLKLRIINSGMSGTQIINVENISMIVIETDGTLVKPYVLSTLSLAVGQRYTVIVKIPENQDYIRLINGCNKMMGYFSKSLWYVRPTVNVEEFIAQWPDSSKVSIKSLPQLNKRELFQELIPINKDGSDSIITSSLLDDVAVSLNYDYMFYSDQMTADKYGTGMYKMGGKTLQESMREPIELESSGKTVEIIINSIDHMRHPWHLHGHRFQLVSIGNGREGRLDVNNQEGSAWNKYQSDIKHWEETGDTPTVRDSINIPGSSFAVIRFKLNAKGTWLMHCHVEWHMAKGLGFAFSEVVQNNVIESQNGDATTKPDQKELSESTDVTEMVSSQTNKLKVLLIYFTIMLTLNGVFYICVA</sequence>
<dbReference type="Proteomes" id="UP000644660">
    <property type="component" value="Unassembled WGS sequence"/>
</dbReference>
<feature type="domain" description="Plastocyanin-like" evidence="12">
    <location>
        <begin position="44"/>
        <end position="166"/>
    </location>
</feature>
<evidence type="ECO:0000256" key="3">
    <source>
        <dbReference type="ARBA" id="ARBA00022723"/>
    </source>
</evidence>
<evidence type="ECO:0000313" key="13">
    <source>
        <dbReference type="EMBL" id="CAB4255885.1"/>
    </source>
</evidence>
<dbReference type="AlphaFoldDB" id="A0A8H2VI85"/>
<keyword evidence="7" id="KW-0813">Transport</keyword>
<feature type="signal peptide" evidence="9">
    <location>
        <begin position="1"/>
        <end position="23"/>
    </location>
</feature>
<keyword evidence="7" id="KW-0406">Ion transport</keyword>
<evidence type="ECO:0000256" key="2">
    <source>
        <dbReference type="ARBA" id="ARBA00022496"/>
    </source>
</evidence>
<dbReference type="OrthoDB" id="2121828at2759"/>
<organism evidence="13 14">
    <name type="scientific">Maudiozyma barnettii</name>
    <dbReference type="NCBI Taxonomy" id="61262"/>
    <lineage>
        <taxon>Eukaryota</taxon>
        <taxon>Fungi</taxon>
        <taxon>Dikarya</taxon>
        <taxon>Ascomycota</taxon>
        <taxon>Saccharomycotina</taxon>
        <taxon>Saccharomycetes</taxon>
        <taxon>Saccharomycetales</taxon>
        <taxon>Saccharomycetaceae</taxon>
        <taxon>Maudiozyma</taxon>
    </lineage>
</organism>
<keyword evidence="6" id="KW-0186">Copper</keyword>
<dbReference type="InterPro" id="IPR033138">
    <property type="entry name" value="Cu_oxidase_CS"/>
</dbReference>
<keyword evidence="14" id="KW-1185">Reference proteome</keyword>
<evidence type="ECO:0000313" key="14">
    <source>
        <dbReference type="Proteomes" id="UP000644660"/>
    </source>
</evidence>
<dbReference type="GeneID" id="64858948"/>
<dbReference type="InterPro" id="IPR011706">
    <property type="entry name" value="Cu-oxidase_C"/>
</dbReference>
<comment type="caution">
    <text evidence="13">The sequence shown here is derived from an EMBL/GenBank/DDBJ whole genome shotgun (WGS) entry which is preliminary data.</text>
</comment>
<accession>A0A8H2VI85</accession>
<protein>
    <submittedName>
        <fullName evidence="13">Similar to Saccharomyces cerevisiae YDR506C Possible membrane-localized protein</fullName>
    </submittedName>
</protein>
<dbReference type="InterPro" id="IPR008972">
    <property type="entry name" value="Cupredoxin"/>
</dbReference>
<dbReference type="EMBL" id="CAEFZW010000007">
    <property type="protein sequence ID" value="CAB4255885.1"/>
    <property type="molecule type" value="Genomic_DNA"/>
</dbReference>
<dbReference type="PROSITE" id="PS00080">
    <property type="entry name" value="MULTICOPPER_OXIDASE2"/>
    <property type="match status" value="1"/>
</dbReference>
<evidence type="ECO:0000259" key="11">
    <source>
        <dbReference type="Pfam" id="PF07731"/>
    </source>
</evidence>
<name>A0A8H2VI85_9SACH</name>
<evidence type="ECO:0000259" key="12">
    <source>
        <dbReference type="Pfam" id="PF07732"/>
    </source>
</evidence>
<dbReference type="Gene3D" id="2.60.40.420">
    <property type="entry name" value="Cupredoxins - blue copper proteins"/>
    <property type="match status" value="3"/>
</dbReference>
<keyword evidence="9" id="KW-0732">Signal</keyword>
<dbReference type="PANTHER" id="PTHR11709">
    <property type="entry name" value="MULTI-COPPER OXIDASE"/>
    <property type="match status" value="1"/>
</dbReference>
<dbReference type="SUPFAM" id="SSF49503">
    <property type="entry name" value="Cupredoxins"/>
    <property type="match status" value="3"/>
</dbReference>
<reference evidence="13 14" key="1">
    <citation type="submission" date="2020-05" db="EMBL/GenBank/DDBJ databases">
        <authorList>
            <person name="Casaregola S."/>
            <person name="Devillers H."/>
            <person name="Grondin C."/>
        </authorList>
    </citation>
    <scope>NUCLEOTIDE SEQUENCE [LARGE SCALE GENOMIC DNA]</scope>
    <source>
        <strain evidence="13 14">CLIB 1767</strain>
    </source>
</reference>
<evidence type="ECO:0000259" key="10">
    <source>
        <dbReference type="Pfam" id="PF00394"/>
    </source>
</evidence>
<dbReference type="GO" id="GO:0004322">
    <property type="term" value="F:ferroxidase activity"/>
    <property type="evidence" value="ECO:0007669"/>
    <property type="project" value="TreeGrafter"/>
</dbReference>